<gene>
    <name evidence="4" type="ORF">PARMNEM_LOCUS19634</name>
</gene>
<organism evidence="4 5">
    <name type="scientific">Parnassius mnemosyne</name>
    <name type="common">clouded apollo</name>
    <dbReference type="NCBI Taxonomy" id="213953"/>
    <lineage>
        <taxon>Eukaryota</taxon>
        <taxon>Metazoa</taxon>
        <taxon>Ecdysozoa</taxon>
        <taxon>Arthropoda</taxon>
        <taxon>Hexapoda</taxon>
        <taxon>Insecta</taxon>
        <taxon>Pterygota</taxon>
        <taxon>Neoptera</taxon>
        <taxon>Endopterygota</taxon>
        <taxon>Lepidoptera</taxon>
        <taxon>Glossata</taxon>
        <taxon>Ditrysia</taxon>
        <taxon>Papilionoidea</taxon>
        <taxon>Papilionidae</taxon>
        <taxon>Parnassiinae</taxon>
        <taxon>Parnassini</taxon>
        <taxon>Parnassius</taxon>
        <taxon>Driopa</taxon>
    </lineage>
</organism>
<dbReference type="SUPFAM" id="SSF54695">
    <property type="entry name" value="POZ domain"/>
    <property type="match status" value="1"/>
</dbReference>
<proteinExistence type="predicted"/>
<evidence type="ECO:0000259" key="3">
    <source>
        <dbReference type="PROSITE" id="PS50097"/>
    </source>
</evidence>
<sequence>MSVSQFRVTCDTYKNNIFCGFSLLQQKQEFVDMTFAAEGHFVKVHQSLVALCSPYIKEMLKSLPGQHPVIILNNVSYEILCFILEYIYTGEVEIPSHKLDIFIKAANSLNLSGIDKLEKKSI</sequence>
<keyword evidence="5" id="KW-1185">Reference proteome</keyword>
<evidence type="ECO:0000256" key="1">
    <source>
        <dbReference type="ARBA" id="ARBA00004123"/>
    </source>
</evidence>
<dbReference type="CDD" id="cd18315">
    <property type="entry name" value="BTB_POZ_BAB-like"/>
    <property type="match status" value="1"/>
</dbReference>
<dbReference type="GO" id="GO:0006357">
    <property type="term" value="P:regulation of transcription by RNA polymerase II"/>
    <property type="evidence" value="ECO:0007669"/>
    <property type="project" value="TreeGrafter"/>
</dbReference>
<dbReference type="InterPro" id="IPR000210">
    <property type="entry name" value="BTB/POZ_dom"/>
</dbReference>
<dbReference type="Gene3D" id="3.30.710.10">
    <property type="entry name" value="Potassium Channel Kv1.1, Chain A"/>
    <property type="match status" value="1"/>
</dbReference>
<dbReference type="InterPro" id="IPR011333">
    <property type="entry name" value="SKP1/BTB/POZ_sf"/>
</dbReference>
<dbReference type="GO" id="GO:0005634">
    <property type="term" value="C:nucleus"/>
    <property type="evidence" value="ECO:0007669"/>
    <property type="project" value="UniProtKB-SubCell"/>
</dbReference>
<evidence type="ECO:0000256" key="2">
    <source>
        <dbReference type="ARBA" id="ARBA00023242"/>
    </source>
</evidence>
<evidence type="ECO:0000313" key="4">
    <source>
        <dbReference type="EMBL" id="CAK1600941.1"/>
    </source>
</evidence>
<reference evidence="4 5" key="1">
    <citation type="submission" date="2023-11" db="EMBL/GenBank/DDBJ databases">
        <authorList>
            <person name="Hedman E."/>
            <person name="Englund M."/>
            <person name="Stromberg M."/>
            <person name="Nyberg Akerstrom W."/>
            <person name="Nylinder S."/>
            <person name="Jareborg N."/>
            <person name="Kallberg Y."/>
            <person name="Kronander E."/>
        </authorList>
    </citation>
    <scope>NUCLEOTIDE SEQUENCE [LARGE SCALE GENOMIC DNA]</scope>
</reference>
<dbReference type="PANTHER" id="PTHR23110:SF99">
    <property type="entry name" value="BROAD-COMPLEX CORE PROTEIN ISOFORM 6"/>
    <property type="match status" value="1"/>
</dbReference>
<dbReference type="Pfam" id="PF00651">
    <property type="entry name" value="BTB"/>
    <property type="match status" value="1"/>
</dbReference>
<dbReference type="PANTHER" id="PTHR23110">
    <property type="entry name" value="BTB DOMAIN TRANSCRIPTION FACTOR"/>
    <property type="match status" value="1"/>
</dbReference>
<comment type="subcellular location">
    <subcellularLocation>
        <location evidence="1">Nucleus</location>
    </subcellularLocation>
</comment>
<feature type="domain" description="BTB" evidence="3">
    <location>
        <begin position="31"/>
        <end position="96"/>
    </location>
</feature>
<dbReference type="Proteomes" id="UP001314205">
    <property type="component" value="Unassembled WGS sequence"/>
</dbReference>
<name>A0AAV1LZT6_9NEOP</name>
<dbReference type="AlphaFoldDB" id="A0AAV1LZT6"/>
<dbReference type="InterPro" id="IPR051095">
    <property type="entry name" value="Dros_DevTransReg"/>
</dbReference>
<dbReference type="PROSITE" id="PS50097">
    <property type="entry name" value="BTB"/>
    <property type="match status" value="1"/>
</dbReference>
<accession>A0AAV1LZT6</accession>
<dbReference type="SMART" id="SM00225">
    <property type="entry name" value="BTB"/>
    <property type="match status" value="1"/>
</dbReference>
<comment type="caution">
    <text evidence="4">The sequence shown here is derived from an EMBL/GenBank/DDBJ whole genome shotgun (WGS) entry which is preliminary data.</text>
</comment>
<evidence type="ECO:0000313" key="5">
    <source>
        <dbReference type="Proteomes" id="UP001314205"/>
    </source>
</evidence>
<protein>
    <recommendedName>
        <fullName evidence="3">BTB domain-containing protein</fullName>
    </recommendedName>
</protein>
<keyword evidence="2" id="KW-0539">Nucleus</keyword>
<dbReference type="EMBL" id="CAVLGL010000126">
    <property type="protein sequence ID" value="CAK1600941.1"/>
    <property type="molecule type" value="Genomic_DNA"/>
</dbReference>